<dbReference type="EMBL" id="BMPI01000004">
    <property type="protein sequence ID" value="GGM11013.1"/>
    <property type="molecule type" value="Genomic_DNA"/>
</dbReference>
<gene>
    <name evidence="5" type="ORF">GCM10007977_010170</name>
</gene>
<dbReference type="Gene3D" id="3.40.630.190">
    <property type="entry name" value="LCP protein"/>
    <property type="match status" value="1"/>
</dbReference>
<evidence type="ECO:0000256" key="1">
    <source>
        <dbReference type="ARBA" id="ARBA00006068"/>
    </source>
</evidence>
<evidence type="ECO:0000313" key="5">
    <source>
        <dbReference type="EMBL" id="GGM11013.1"/>
    </source>
</evidence>
<dbReference type="PANTHER" id="PTHR33392">
    <property type="entry name" value="POLYISOPRENYL-TEICHOIC ACID--PEPTIDOGLYCAN TEICHOIC ACID TRANSFERASE TAGU"/>
    <property type="match status" value="1"/>
</dbReference>
<keyword evidence="3" id="KW-0812">Transmembrane</keyword>
<evidence type="ECO:0000256" key="3">
    <source>
        <dbReference type="SAM" id="Phobius"/>
    </source>
</evidence>
<comment type="similarity">
    <text evidence="1">Belongs to the LytR/CpsA/Psr (LCP) family.</text>
</comment>
<protein>
    <submittedName>
        <fullName evidence="5">Transcriptional regulator</fullName>
    </submittedName>
</protein>
<organism evidence="5 6">
    <name type="scientific">Dactylosporangium sucinum</name>
    <dbReference type="NCBI Taxonomy" id="1424081"/>
    <lineage>
        <taxon>Bacteria</taxon>
        <taxon>Bacillati</taxon>
        <taxon>Actinomycetota</taxon>
        <taxon>Actinomycetes</taxon>
        <taxon>Micromonosporales</taxon>
        <taxon>Micromonosporaceae</taxon>
        <taxon>Dactylosporangium</taxon>
    </lineage>
</organism>
<feature type="transmembrane region" description="Helical" evidence="3">
    <location>
        <begin position="69"/>
        <end position="90"/>
    </location>
</feature>
<evidence type="ECO:0000259" key="4">
    <source>
        <dbReference type="Pfam" id="PF03816"/>
    </source>
</evidence>
<reference evidence="5" key="2">
    <citation type="submission" date="2020-09" db="EMBL/GenBank/DDBJ databases">
        <authorList>
            <person name="Sun Q."/>
            <person name="Ohkuma M."/>
        </authorList>
    </citation>
    <scope>NUCLEOTIDE SEQUENCE</scope>
    <source>
        <strain evidence="5">JCM 19831</strain>
    </source>
</reference>
<proteinExistence type="inferred from homology"/>
<comment type="caution">
    <text evidence="5">The sequence shown here is derived from an EMBL/GenBank/DDBJ whole genome shotgun (WGS) entry which is preliminary data.</text>
</comment>
<dbReference type="Proteomes" id="UP000642070">
    <property type="component" value="Unassembled WGS sequence"/>
</dbReference>
<feature type="compositionally biased region" description="Basic and acidic residues" evidence="2">
    <location>
        <begin position="14"/>
        <end position="24"/>
    </location>
</feature>
<accession>A0A917WK57</accession>
<feature type="region of interest" description="Disordered" evidence="2">
    <location>
        <begin position="1"/>
        <end position="64"/>
    </location>
</feature>
<keyword evidence="6" id="KW-1185">Reference proteome</keyword>
<dbReference type="InterPro" id="IPR004474">
    <property type="entry name" value="LytR_CpsA_psr"/>
</dbReference>
<evidence type="ECO:0000256" key="2">
    <source>
        <dbReference type="SAM" id="MobiDB-lite"/>
    </source>
</evidence>
<dbReference type="Pfam" id="PF03816">
    <property type="entry name" value="LytR_cpsA_psr"/>
    <property type="match status" value="1"/>
</dbReference>
<sequence>MEDRAPDVAGVEAEEAKDVDKVETSETAETTEIADDAAPEQPVIDLGDDVKPPRPKKANKQKLPGRDPAWAKALIVFGAVVVLIAGTALAGTKFLERRYSGSVNQETLLGDNSRVGGANQAEERRSDVKGPLNFLLLGSDARALDPEDGQRSDSIIIVHIPASLDRAYLLSIPRDLRVAIPPFPATGFDGSSHEKINGAFQHGGGGKGGVQLLAETLTNLLGIRFDGAAIVNFDGFKAAVDLLGGVDMCIDQKVTSIHLGYDENGNYKDPTKGGRPAVYEPGCHHLESWQALDLVRQRKSLANGDYDRQKNQQKFIRALLDKAQQKDLTTNPIALDKFIRVIGQALTVDTNGVSLADLMFGLRKVSPNNLVGLQVPSEPQDIGGISYVVGLPEAEALYGAMREDRLDSWAVENPTWVNHM</sequence>
<dbReference type="AlphaFoldDB" id="A0A917WK57"/>
<dbReference type="NCBIfam" id="TIGR00350">
    <property type="entry name" value="lytR_cpsA_psr"/>
    <property type="match status" value="1"/>
</dbReference>
<feature type="domain" description="Cell envelope-related transcriptional attenuator" evidence="4">
    <location>
        <begin position="151"/>
        <end position="324"/>
    </location>
</feature>
<name>A0A917WK57_9ACTN</name>
<dbReference type="PANTHER" id="PTHR33392:SF6">
    <property type="entry name" value="POLYISOPRENYL-TEICHOIC ACID--PEPTIDOGLYCAN TEICHOIC ACID TRANSFERASE TAGU"/>
    <property type="match status" value="1"/>
</dbReference>
<keyword evidence="3" id="KW-0472">Membrane</keyword>
<keyword evidence="3" id="KW-1133">Transmembrane helix</keyword>
<reference evidence="5" key="1">
    <citation type="journal article" date="2014" name="Int. J. Syst. Evol. Microbiol.">
        <title>Complete genome sequence of Corynebacterium casei LMG S-19264T (=DSM 44701T), isolated from a smear-ripened cheese.</title>
        <authorList>
            <consortium name="US DOE Joint Genome Institute (JGI-PGF)"/>
            <person name="Walter F."/>
            <person name="Albersmeier A."/>
            <person name="Kalinowski J."/>
            <person name="Ruckert C."/>
        </authorList>
    </citation>
    <scope>NUCLEOTIDE SEQUENCE</scope>
    <source>
        <strain evidence="5">JCM 19831</strain>
    </source>
</reference>
<evidence type="ECO:0000313" key="6">
    <source>
        <dbReference type="Proteomes" id="UP000642070"/>
    </source>
</evidence>
<feature type="region of interest" description="Disordered" evidence="2">
    <location>
        <begin position="107"/>
        <end position="126"/>
    </location>
</feature>
<dbReference type="InterPro" id="IPR050922">
    <property type="entry name" value="LytR/CpsA/Psr_CW_biosynth"/>
</dbReference>